<dbReference type="KEGG" id="ptai:ICN73_13680"/>
<keyword evidence="2" id="KW-1185">Reference proteome</keyword>
<evidence type="ECO:0000313" key="1">
    <source>
        <dbReference type="EMBL" id="QOJ88955.1"/>
    </source>
</evidence>
<organism evidence="1 2">
    <name type="scientific">Pseudomonas taiwanensis</name>
    <dbReference type="NCBI Taxonomy" id="470150"/>
    <lineage>
        <taxon>Bacteria</taxon>
        <taxon>Pseudomonadati</taxon>
        <taxon>Pseudomonadota</taxon>
        <taxon>Gammaproteobacteria</taxon>
        <taxon>Pseudomonadales</taxon>
        <taxon>Pseudomonadaceae</taxon>
        <taxon>Pseudomonas</taxon>
    </lineage>
</organism>
<name>A0A7L9G991_9PSED</name>
<sequence>MNTESAPLQSGIIMVTDPDQDFNELIVPEKYGETFTLNVTLSKPRKIQFSDIPSASIITLSGYNWSVKLKTTHHPAGLEPNDIDYYARTYDNNAFIKEGLGVEVMEKTGTASRDSLKKIEVTLSKQPGLPSTSRE</sequence>
<dbReference type="EMBL" id="CP062699">
    <property type="protein sequence ID" value="QOJ88955.1"/>
    <property type="molecule type" value="Genomic_DNA"/>
</dbReference>
<reference evidence="1" key="1">
    <citation type="submission" date="2020-09" db="EMBL/GenBank/DDBJ databases">
        <title>Complete genome sequence of Pseudomonas taiwanensis CC, a plant growth-promoting and biotite-weathering strain.</title>
        <authorList>
            <person name="Cheng C."/>
        </authorList>
    </citation>
    <scope>NUCLEOTIDE SEQUENCE [LARGE SCALE GENOMIC DNA]</scope>
    <source>
        <strain evidence="1">WRS8</strain>
    </source>
</reference>
<accession>A0A7L9G991</accession>
<protein>
    <submittedName>
        <fullName evidence="1">Uncharacterized protein</fullName>
    </submittedName>
</protein>
<dbReference type="RefSeq" id="WP_012053317.1">
    <property type="nucleotide sequence ID" value="NZ_CP062699.1"/>
</dbReference>
<proteinExistence type="predicted"/>
<gene>
    <name evidence="1" type="ORF">ICN73_13680</name>
</gene>
<dbReference type="AlphaFoldDB" id="A0A7L9G991"/>
<dbReference type="Proteomes" id="UP000593847">
    <property type="component" value="Chromosome"/>
</dbReference>
<evidence type="ECO:0000313" key="2">
    <source>
        <dbReference type="Proteomes" id="UP000593847"/>
    </source>
</evidence>